<keyword evidence="3 14" id="KW-0812">Transmembrane</keyword>
<evidence type="ECO:0000259" key="16">
    <source>
        <dbReference type="Pfam" id="PF02932"/>
    </source>
</evidence>
<protein>
    <submittedName>
        <fullName evidence="17">DgyrCDS3083</fullName>
    </submittedName>
</protein>
<evidence type="ECO:0000256" key="8">
    <source>
        <dbReference type="ARBA" id="ARBA00023157"/>
    </source>
</evidence>
<feature type="transmembrane region" description="Helical" evidence="14">
    <location>
        <begin position="331"/>
        <end position="347"/>
    </location>
</feature>
<keyword evidence="12 14" id="KW-0407">Ion channel</keyword>
<dbReference type="FunFam" id="2.70.170.10:FF:000028">
    <property type="entry name" value="AcetylCholine Receptor"/>
    <property type="match status" value="1"/>
</dbReference>
<dbReference type="SUPFAM" id="SSF90112">
    <property type="entry name" value="Neurotransmitter-gated ion-channel transmembrane pore"/>
    <property type="match status" value="1"/>
</dbReference>
<feature type="transmembrane region" description="Helical" evidence="14">
    <location>
        <begin position="236"/>
        <end position="256"/>
    </location>
</feature>
<dbReference type="Gene3D" id="1.20.58.390">
    <property type="entry name" value="Neurotransmitter-gated ion-channel transmembrane domain"/>
    <property type="match status" value="1"/>
</dbReference>
<dbReference type="SUPFAM" id="SSF63712">
    <property type="entry name" value="Nicotinic receptor ligand binding domain-like"/>
    <property type="match status" value="1"/>
</dbReference>
<dbReference type="Proteomes" id="UP000549394">
    <property type="component" value="Unassembled WGS sequence"/>
</dbReference>
<keyword evidence="4 14" id="KW-1133">Transmembrane helix</keyword>
<feature type="transmembrane region" description="Helical" evidence="14">
    <location>
        <begin position="299"/>
        <end position="319"/>
    </location>
</feature>
<dbReference type="CDD" id="cd18989">
    <property type="entry name" value="LGIC_ECD_cation"/>
    <property type="match status" value="1"/>
</dbReference>
<evidence type="ECO:0000256" key="3">
    <source>
        <dbReference type="ARBA" id="ARBA00022692"/>
    </source>
</evidence>
<gene>
    <name evidence="17" type="ORF">DGYR_LOCUS2834</name>
</gene>
<name>A0A7I8VH78_9ANNE</name>
<dbReference type="InterPro" id="IPR018000">
    <property type="entry name" value="Neurotransmitter_ion_chnl_CS"/>
</dbReference>
<dbReference type="PANTHER" id="PTHR18945">
    <property type="entry name" value="NEUROTRANSMITTER GATED ION CHANNEL"/>
    <property type="match status" value="1"/>
</dbReference>
<feature type="domain" description="Neurotransmitter-gated ion-channel transmembrane" evidence="16">
    <location>
        <begin position="241"/>
        <end position="444"/>
    </location>
</feature>
<reference evidence="17 18" key="1">
    <citation type="submission" date="2020-08" db="EMBL/GenBank/DDBJ databases">
        <authorList>
            <person name="Hejnol A."/>
        </authorList>
    </citation>
    <scope>NUCLEOTIDE SEQUENCE [LARGE SCALE GENOMIC DNA]</scope>
</reference>
<evidence type="ECO:0000313" key="18">
    <source>
        <dbReference type="Proteomes" id="UP000549394"/>
    </source>
</evidence>
<evidence type="ECO:0000256" key="14">
    <source>
        <dbReference type="RuleBase" id="RU000687"/>
    </source>
</evidence>
<evidence type="ECO:0000256" key="9">
    <source>
        <dbReference type="ARBA" id="ARBA00023170"/>
    </source>
</evidence>
<dbReference type="Pfam" id="PF02931">
    <property type="entry name" value="Neur_chan_LBD"/>
    <property type="match status" value="1"/>
</dbReference>
<dbReference type="PRINTS" id="PR00252">
    <property type="entry name" value="NRIONCHANNEL"/>
</dbReference>
<comment type="caution">
    <text evidence="17">The sequence shown here is derived from an EMBL/GenBank/DDBJ whole genome shotgun (WGS) entry which is preliminary data.</text>
</comment>
<dbReference type="Pfam" id="PF02932">
    <property type="entry name" value="Neur_chan_memb"/>
    <property type="match status" value="1"/>
</dbReference>
<evidence type="ECO:0000256" key="7">
    <source>
        <dbReference type="ARBA" id="ARBA00023136"/>
    </source>
</evidence>
<dbReference type="InterPro" id="IPR002394">
    <property type="entry name" value="Nicotinic_acetylcholine_rcpt"/>
</dbReference>
<dbReference type="PROSITE" id="PS00236">
    <property type="entry name" value="NEUROTR_ION_CHANNEL"/>
    <property type="match status" value="1"/>
</dbReference>
<keyword evidence="6 14" id="KW-0406">Ion transport</keyword>
<dbReference type="GO" id="GO:0004888">
    <property type="term" value="F:transmembrane signaling receptor activity"/>
    <property type="evidence" value="ECO:0007669"/>
    <property type="project" value="InterPro"/>
</dbReference>
<dbReference type="InterPro" id="IPR006029">
    <property type="entry name" value="Neurotrans-gated_channel_TM"/>
</dbReference>
<dbReference type="InterPro" id="IPR006202">
    <property type="entry name" value="Neur_chan_lig-bd"/>
</dbReference>
<dbReference type="Gene3D" id="2.70.170.10">
    <property type="entry name" value="Neurotransmitter-gated ion-channel ligand-binding domain"/>
    <property type="match status" value="1"/>
</dbReference>
<evidence type="ECO:0000313" key="17">
    <source>
        <dbReference type="EMBL" id="CAD5113923.1"/>
    </source>
</evidence>
<evidence type="ECO:0000256" key="10">
    <source>
        <dbReference type="ARBA" id="ARBA00023180"/>
    </source>
</evidence>
<dbReference type="GO" id="GO:0022848">
    <property type="term" value="F:acetylcholine-gated monoatomic cation-selective channel activity"/>
    <property type="evidence" value="ECO:0007669"/>
    <property type="project" value="InterPro"/>
</dbReference>
<evidence type="ECO:0000256" key="13">
    <source>
        <dbReference type="ARBA" id="ARBA00034099"/>
    </source>
</evidence>
<dbReference type="OrthoDB" id="6108060at2759"/>
<keyword evidence="7 14" id="KW-0472">Membrane</keyword>
<dbReference type="PRINTS" id="PR00254">
    <property type="entry name" value="NICOTINICR"/>
</dbReference>
<comment type="subcellular location">
    <subcellularLocation>
        <location evidence="13">Synaptic cell membrane</location>
        <topology evidence="13">Multi-pass membrane protein</topology>
    </subcellularLocation>
</comment>
<evidence type="ECO:0000259" key="15">
    <source>
        <dbReference type="Pfam" id="PF02931"/>
    </source>
</evidence>
<evidence type="ECO:0000256" key="4">
    <source>
        <dbReference type="ARBA" id="ARBA00022989"/>
    </source>
</evidence>
<feature type="domain" description="Neurotransmitter-gated ion-channel ligand-binding" evidence="15">
    <location>
        <begin position="27"/>
        <end position="233"/>
    </location>
</feature>
<feature type="transmembrane region" description="Helical" evidence="14">
    <location>
        <begin position="427"/>
        <end position="445"/>
    </location>
</feature>
<evidence type="ECO:0000256" key="12">
    <source>
        <dbReference type="ARBA" id="ARBA00023303"/>
    </source>
</evidence>
<accession>A0A7I8VH78</accession>
<dbReference type="InterPro" id="IPR038050">
    <property type="entry name" value="Neuro_actylchol_rec"/>
</dbReference>
<proteinExistence type="inferred from homology"/>
<dbReference type="InterPro" id="IPR006201">
    <property type="entry name" value="Neur_channel"/>
</dbReference>
<keyword evidence="5" id="KW-0770">Synapse</keyword>
<dbReference type="InterPro" id="IPR036734">
    <property type="entry name" value="Neur_chan_lig-bd_sf"/>
</dbReference>
<keyword evidence="10" id="KW-0325">Glycoprotein</keyword>
<keyword evidence="9" id="KW-0675">Receptor</keyword>
<sequence length="448" mass="52411">MIFLVNFDEIINLSVDNLSLKGRKSSERQLIERLLKSYEKFGPKCRPIRNSTNSLIVYFSLSIVAVDLDERDKVFTATANYQMKWRDEYMTWNPKDYESVNNIRLPMNMIWRPDIMLYNTATAENEISNAPVIINYNGDVTWFEKSVYKSTCSMTVTNYPFDVQTCNLWFGSWTHPIYEIDFRILGKQGLDVSQLEKYSVWEVSSTEVDRKEHGGGKIPTYSIITFRFELKRRLTFMNGLLIVPCIILSSLTLTVFCLPPSRPDRTMLAMSLFASFLFLLLMLVETAPPSASSTPKLGFYYIFILILIILAIILSTVIINISKLGETGTTPHKIIFLLIKIVAKIFKTEKMYKLKRKLKVLKKRLATSEGNYYSYGDKDSILLLKLKEINFILKKVELRQLEIEDKKQYRKFLIDIWKYFAKILDRFFFCVYLVIIIVFLIWFFPRPL</sequence>
<dbReference type="AlphaFoldDB" id="A0A7I8VH78"/>
<keyword evidence="1 14" id="KW-0813">Transport</keyword>
<dbReference type="EMBL" id="CAJFCJ010000004">
    <property type="protein sequence ID" value="CAD5113923.1"/>
    <property type="molecule type" value="Genomic_DNA"/>
</dbReference>
<feature type="transmembrane region" description="Helical" evidence="14">
    <location>
        <begin position="268"/>
        <end position="287"/>
    </location>
</feature>
<evidence type="ECO:0000256" key="11">
    <source>
        <dbReference type="ARBA" id="ARBA00023286"/>
    </source>
</evidence>
<keyword evidence="2" id="KW-1003">Cell membrane</keyword>
<evidence type="ECO:0000256" key="5">
    <source>
        <dbReference type="ARBA" id="ARBA00023018"/>
    </source>
</evidence>
<evidence type="ECO:0000256" key="6">
    <source>
        <dbReference type="ARBA" id="ARBA00023065"/>
    </source>
</evidence>
<evidence type="ECO:0000256" key="2">
    <source>
        <dbReference type="ARBA" id="ARBA00022475"/>
    </source>
</evidence>
<keyword evidence="8" id="KW-1015">Disulfide bond</keyword>
<evidence type="ECO:0000256" key="1">
    <source>
        <dbReference type="ARBA" id="ARBA00022448"/>
    </source>
</evidence>
<comment type="similarity">
    <text evidence="14">Belongs to the ligand-gated ion channel (TC 1.A.9) family.</text>
</comment>
<dbReference type="InterPro" id="IPR036719">
    <property type="entry name" value="Neuro-gated_channel_TM_sf"/>
</dbReference>
<keyword evidence="11" id="KW-1071">Ligand-gated ion channel</keyword>
<keyword evidence="18" id="KW-1185">Reference proteome</keyword>
<dbReference type="GO" id="GO:0045211">
    <property type="term" value="C:postsynaptic membrane"/>
    <property type="evidence" value="ECO:0007669"/>
    <property type="project" value="InterPro"/>
</dbReference>
<organism evidence="17 18">
    <name type="scientific">Dimorphilus gyrociliatus</name>
    <dbReference type="NCBI Taxonomy" id="2664684"/>
    <lineage>
        <taxon>Eukaryota</taxon>
        <taxon>Metazoa</taxon>
        <taxon>Spiralia</taxon>
        <taxon>Lophotrochozoa</taxon>
        <taxon>Annelida</taxon>
        <taxon>Polychaeta</taxon>
        <taxon>Polychaeta incertae sedis</taxon>
        <taxon>Dinophilidae</taxon>
        <taxon>Dimorphilus</taxon>
    </lineage>
</organism>